<accession>A0A3B1BWU9</accession>
<dbReference type="PROSITE" id="PS50125">
    <property type="entry name" value="GUANYLATE_CYCLASE_2"/>
    <property type="match status" value="1"/>
</dbReference>
<evidence type="ECO:0000256" key="1">
    <source>
        <dbReference type="SAM" id="Phobius"/>
    </source>
</evidence>
<keyword evidence="1" id="KW-0812">Transmembrane</keyword>
<gene>
    <name evidence="3" type="ORF">MNBD_GAMMA26-2288</name>
</gene>
<dbReference type="CDD" id="cd07302">
    <property type="entry name" value="CHD"/>
    <property type="match status" value="1"/>
</dbReference>
<feature type="transmembrane region" description="Helical" evidence="1">
    <location>
        <begin position="374"/>
        <end position="397"/>
    </location>
</feature>
<feature type="transmembrane region" description="Helical" evidence="1">
    <location>
        <begin position="432"/>
        <end position="449"/>
    </location>
</feature>
<feature type="domain" description="Guanylate cyclase" evidence="2">
    <location>
        <begin position="491"/>
        <end position="620"/>
    </location>
</feature>
<dbReference type="GO" id="GO:0004016">
    <property type="term" value="F:adenylate cyclase activity"/>
    <property type="evidence" value="ECO:0007669"/>
    <property type="project" value="UniProtKB-EC"/>
</dbReference>
<dbReference type="InterPro" id="IPR029787">
    <property type="entry name" value="Nucleotide_cyclase"/>
</dbReference>
<dbReference type="EMBL" id="UOFX01000044">
    <property type="protein sequence ID" value="VAX09107.1"/>
    <property type="molecule type" value="Genomic_DNA"/>
</dbReference>
<dbReference type="EC" id="4.6.1.1" evidence="3"/>
<reference evidence="3" key="1">
    <citation type="submission" date="2018-06" db="EMBL/GenBank/DDBJ databases">
        <authorList>
            <person name="Zhirakovskaya E."/>
        </authorList>
    </citation>
    <scope>NUCLEOTIDE SEQUENCE</scope>
</reference>
<sequence>MSRFKSPVLIALLNGLLGVLLFLTPWASQLEEDYGLGWLFQTRGPRPAPEQVVLVTMDTESMKELGLERLHRKWPRALHARLVDRLSLAGAAVISFDVFFREPRDSTSDQALADAIRRAGNVLLFRMVQKDAVQVDDGSGQSAMVFTELVLDPAPLFVNSAAALAPFTLPSVPVKVSQFWKFKPELGDMATLPTMAFQYFALSSYETFHRLLPVDGPAFPATAEAMLQEPGLAQYMRQVRSMFAQQEGLGGQLRHTLHAEMAAGNISQSQLLDALISLYSGAHNNFLNYYGPPHAIRGISYFRVLEMTADELQRQFQGKAVFVGVSEAFQWDQQDTFYTVYSDSQTGHNISGVEIAATAFNNLLQREWLEPLHLGFELLLVLLWGGVIGFLCCALSVGRTVIAVLLLVAVYVLIVLKCFAEIYLWLPLVVPVVIQVLPVLFITTVMGYMEAHGERAKIAYALGRYLPQQVVEDLAKSVRKIGGPGKTVYGVCLATDAEQYSQLAESLPPNELREFLNAYYEIIFAAIRSHGGVISDVIGDAVLALWMEPKPRDELRSQACLAALDVLKAVTEFNQLQPRHRLPTRIGLHYGEVCIGDVGAGDHFEYRAIGDVVNTATRIEGVNKYFGSRLLVSKEGLEGVGGLVSRELGYFRLAGKERAVQLFELLGVQQECSKSTYVLVGKFADGLATFRGREWEVASAVFSDLVKTHGEDGPAQFYLELCDKYRATPPEPQWDGVIELDKK</sequence>
<keyword evidence="1" id="KW-1133">Transmembrane helix</keyword>
<keyword evidence="3" id="KW-0456">Lyase</keyword>
<name>A0A3B1BWU9_9ZZZZ</name>
<dbReference type="InterPro" id="IPR001054">
    <property type="entry name" value="A/G_cyclase"/>
</dbReference>
<dbReference type="GO" id="GO:0009190">
    <property type="term" value="P:cyclic nucleotide biosynthetic process"/>
    <property type="evidence" value="ECO:0007669"/>
    <property type="project" value="InterPro"/>
</dbReference>
<dbReference type="PANTHER" id="PTHR43081">
    <property type="entry name" value="ADENYLATE CYCLASE, TERMINAL-DIFFERENTIATION SPECIFIC-RELATED"/>
    <property type="match status" value="1"/>
</dbReference>
<dbReference type="GO" id="GO:0035556">
    <property type="term" value="P:intracellular signal transduction"/>
    <property type="evidence" value="ECO:0007669"/>
    <property type="project" value="InterPro"/>
</dbReference>
<evidence type="ECO:0000313" key="3">
    <source>
        <dbReference type="EMBL" id="VAX09107.1"/>
    </source>
</evidence>
<dbReference type="Pfam" id="PF05226">
    <property type="entry name" value="CHASE2"/>
    <property type="match status" value="1"/>
</dbReference>
<dbReference type="SUPFAM" id="SSF55073">
    <property type="entry name" value="Nucleotide cyclase"/>
    <property type="match status" value="1"/>
</dbReference>
<dbReference type="SMART" id="SM01080">
    <property type="entry name" value="CHASE2"/>
    <property type="match status" value="1"/>
</dbReference>
<dbReference type="PANTHER" id="PTHR43081:SF1">
    <property type="entry name" value="ADENYLATE CYCLASE, TERMINAL-DIFFERENTIATION SPECIFIC"/>
    <property type="match status" value="1"/>
</dbReference>
<dbReference type="Gene3D" id="3.30.70.1230">
    <property type="entry name" value="Nucleotide cyclase"/>
    <property type="match status" value="1"/>
</dbReference>
<dbReference type="InterPro" id="IPR007890">
    <property type="entry name" value="CHASE2"/>
</dbReference>
<evidence type="ECO:0000259" key="2">
    <source>
        <dbReference type="PROSITE" id="PS50125"/>
    </source>
</evidence>
<dbReference type="SMART" id="SM00044">
    <property type="entry name" value="CYCc"/>
    <property type="match status" value="1"/>
</dbReference>
<organism evidence="3">
    <name type="scientific">hydrothermal vent metagenome</name>
    <dbReference type="NCBI Taxonomy" id="652676"/>
    <lineage>
        <taxon>unclassified sequences</taxon>
        <taxon>metagenomes</taxon>
        <taxon>ecological metagenomes</taxon>
    </lineage>
</organism>
<keyword evidence="1" id="KW-0472">Membrane</keyword>
<dbReference type="Pfam" id="PF00211">
    <property type="entry name" value="Guanylate_cyc"/>
    <property type="match status" value="1"/>
</dbReference>
<dbReference type="InterPro" id="IPR050697">
    <property type="entry name" value="Adenylyl/Guanylyl_Cyclase_3/4"/>
</dbReference>
<protein>
    <submittedName>
        <fullName evidence="3">Adenylate cyclase</fullName>
        <ecNumber evidence="3">4.6.1.1</ecNumber>
    </submittedName>
</protein>
<dbReference type="AlphaFoldDB" id="A0A3B1BWU9"/>
<proteinExistence type="predicted"/>